<organism evidence="1 2">
    <name type="scientific">Paralvinella palmiformis</name>
    <dbReference type="NCBI Taxonomy" id="53620"/>
    <lineage>
        <taxon>Eukaryota</taxon>
        <taxon>Metazoa</taxon>
        <taxon>Spiralia</taxon>
        <taxon>Lophotrochozoa</taxon>
        <taxon>Annelida</taxon>
        <taxon>Polychaeta</taxon>
        <taxon>Sedentaria</taxon>
        <taxon>Canalipalpata</taxon>
        <taxon>Terebellida</taxon>
        <taxon>Terebelliformia</taxon>
        <taxon>Alvinellidae</taxon>
        <taxon>Paralvinella</taxon>
    </lineage>
</organism>
<dbReference type="AlphaFoldDB" id="A0AAD9ITS1"/>
<evidence type="ECO:0000313" key="1">
    <source>
        <dbReference type="EMBL" id="KAK2140188.1"/>
    </source>
</evidence>
<gene>
    <name evidence="1" type="ORF">LSH36_1445g00003</name>
</gene>
<name>A0AAD9ITS1_9ANNE</name>
<comment type="caution">
    <text evidence="1">The sequence shown here is derived from an EMBL/GenBank/DDBJ whole genome shotgun (WGS) entry which is preliminary data.</text>
</comment>
<keyword evidence="2" id="KW-1185">Reference proteome</keyword>
<accession>A0AAD9ITS1</accession>
<reference evidence="1" key="1">
    <citation type="journal article" date="2023" name="Mol. Biol. Evol.">
        <title>Third-Generation Sequencing Reveals the Adaptive Role of the Epigenome in Three Deep-Sea Polychaetes.</title>
        <authorList>
            <person name="Perez M."/>
            <person name="Aroh O."/>
            <person name="Sun Y."/>
            <person name="Lan Y."/>
            <person name="Juniper S.K."/>
            <person name="Young C.R."/>
            <person name="Angers B."/>
            <person name="Qian P.Y."/>
        </authorList>
    </citation>
    <scope>NUCLEOTIDE SEQUENCE</scope>
    <source>
        <strain evidence="1">P08H-3</strain>
    </source>
</reference>
<protein>
    <submittedName>
        <fullName evidence="1">Uncharacterized protein</fullName>
    </submittedName>
</protein>
<proteinExistence type="predicted"/>
<evidence type="ECO:0000313" key="2">
    <source>
        <dbReference type="Proteomes" id="UP001208570"/>
    </source>
</evidence>
<dbReference type="Proteomes" id="UP001208570">
    <property type="component" value="Unassembled WGS sequence"/>
</dbReference>
<dbReference type="EMBL" id="JAODUP010001448">
    <property type="protein sequence ID" value="KAK2140188.1"/>
    <property type="molecule type" value="Genomic_DNA"/>
</dbReference>
<sequence length="109" mass="12569">MSFRFRRAKIQSVFCLGADKMMNSGKPNKIKVGSSLPAKKPKKVDISKILRDVETTIVELNQMKKFCTDRCQTLLKGISEAYWDCRDRRKEIGDKLAKLNYAGRCPIRR</sequence>